<dbReference type="Gene3D" id="1.10.8.60">
    <property type="match status" value="1"/>
</dbReference>
<dbReference type="AlphaFoldDB" id="A0A975AY67"/>
<dbReference type="GO" id="GO:0006508">
    <property type="term" value="P:proteolysis"/>
    <property type="evidence" value="ECO:0007669"/>
    <property type="project" value="InterPro"/>
</dbReference>
<dbReference type="InterPro" id="IPR003593">
    <property type="entry name" value="AAA+_ATPase"/>
</dbReference>
<dbReference type="GO" id="GO:0004176">
    <property type="term" value="F:ATP-dependent peptidase activity"/>
    <property type="evidence" value="ECO:0007669"/>
    <property type="project" value="InterPro"/>
</dbReference>
<reference evidence="4" key="1">
    <citation type="submission" date="2019-11" db="EMBL/GenBank/DDBJ databases">
        <authorList>
            <person name="Kojima H."/>
        </authorList>
    </citation>
    <scope>NUCLEOTIDE SEQUENCE</scope>
    <source>
        <strain evidence="4">H1576</strain>
    </source>
</reference>
<dbReference type="Pfam" id="PF00004">
    <property type="entry name" value="AAA"/>
    <property type="match status" value="1"/>
</dbReference>
<dbReference type="InterPro" id="IPR027417">
    <property type="entry name" value="P-loop_NTPase"/>
</dbReference>
<dbReference type="GO" id="GO:0004222">
    <property type="term" value="F:metalloendopeptidase activity"/>
    <property type="evidence" value="ECO:0007669"/>
    <property type="project" value="InterPro"/>
</dbReference>
<dbReference type="Gene3D" id="3.40.50.300">
    <property type="entry name" value="P-loop containing nucleotide triphosphate hydrolases"/>
    <property type="match status" value="2"/>
</dbReference>
<dbReference type="EMBL" id="CP046072">
    <property type="protein sequence ID" value="QSZ40767.1"/>
    <property type="molecule type" value="Genomic_DNA"/>
</dbReference>
<dbReference type="InterPro" id="IPR003960">
    <property type="entry name" value="ATPase_AAA_CS"/>
</dbReference>
<dbReference type="Proteomes" id="UP000671852">
    <property type="component" value="Chromosome"/>
</dbReference>
<evidence type="ECO:0000256" key="1">
    <source>
        <dbReference type="RuleBase" id="RU003651"/>
    </source>
</evidence>
<keyword evidence="1" id="KW-0067">ATP-binding</keyword>
<dbReference type="Pfam" id="PF01434">
    <property type="entry name" value="Peptidase_M41"/>
    <property type="match status" value="1"/>
</dbReference>
<dbReference type="RefSeq" id="WP_207562047.1">
    <property type="nucleotide sequence ID" value="NZ_CP046072.1"/>
</dbReference>
<keyword evidence="5" id="KW-1185">Reference proteome</keyword>
<evidence type="ECO:0000313" key="5">
    <source>
        <dbReference type="Proteomes" id="UP000671852"/>
    </source>
</evidence>
<dbReference type="InterPro" id="IPR003959">
    <property type="entry name" value="ATPase_AAA_core"/>
</dbReference>
<dbReference type="SUPFAM" id="SSF52540">
    <property type="entry name" value="P-loop containing nucleoside triphosphate hydrolases"/>
    <property type="match status" value="2"/>
</dbReference>
<proteinExistence type="inferred from homology"/>
<feature type="domain" description="AAA+ ATPase" evidence="3">
    <location>
        <begin position="98"/>
        <end position="260"/>
    </location>
</feature>
<gene>
    <name evidence="4" type="ORF">GJV85_01080</name>
</gene>
<evidence type="ECO:0000259" key="3">
    <source>
        <dbReference type="SMART" id="SM00382"/>
    </source>
</evidence>
<dbReference type="KEGG" id="saqt:GJV85_01080"/>
<keyword evidence="2" id="KW-0175">Coiled coil</keyword>
<dbReference type="GO" id="GO:0005524">
    <property type="term" value="F:ATP binding"/>
    <property type="evidence" value="ECO:0007669"/>
    <property type="project" value="UniProtKB-KW"/>
</dbReference>
<dbReference type="GO" id="GO:0016887">
    <property type="term" value="F:ATP hydrolysis activity"/>
    <property type="evidence" value="ECO:0007669"/>
    <property type="project" value="InterPro"/>
</dbReference>
<dbReference type="GO" id="GO:0030163">
    <property type="term" value="P:protein catabolic process"/>
    <property type="evidence" value="ECO:0007669"/>
    <property type="project" value="TreeGrafter"/>
</dbReference>
<dbReference type="InterPro" id="IPR037219">
    <property type="entry name" value="Peptidase_M41-like"/>
</dbReference>
<evidence type="ECO:0000313" key="4">
    <source>
        <dbReference type="EMBL" id="QSZ40767.1"/>
    </source>
</evidence>
<dbReference type="SUPFAM" id="SSF140990">
    <property type="entry name" value="FtsH protease domain-like"/>
    <property type="match status" value="1"/>
</dbReference>
<evidence type="ECO:0000256" key="2">
    <source>
        <dbReference type="SAM" id="Coils"/>
    </source>
</evidence>
<keyword evidence="1" id="KW-0547">Nucleotide-binding</keyword>
<dbReference type="PANTHER" id="PTHR23076:SF97">
    <property type="entry name" value="ATP-DEPENDENT ZINC METALLOPROTEASE YME1L1"/>
    <property type="match status" value="1"/>
</dbReference>
<dbReference type="Gene3D" id="1.20.58.760">
    <property type="entry name" value="Peptidase M41"/>
    <property type="match status" value="1"/>
</dbReference>
<reference evidence="4" key="2">
    <citation type="submission" date="2021-04" db="EMBL/GenBank/DDBJ databases">
        <title>Isolation and characterization of a novel species of the genus Sulfurimonas.</title>
        <authorList>
            <person name="Fukui M."/>
        </authorList>
    </citation>
    <scope>NUCLEOTIDE SEQUENCE</scope>
    <source>
        <strain evidence="4">H1576</strain>
    </source>
</reference>
<comment type="similarity">
    <text evidence="1">Belongs to the AAA ATPase family.</text>
</comment>
<dbReference type="GO" id="GO:0005886">
    <property type="term" value="C:plasma membrane"/>
    <property type="evidence" value="ECO:0007669"/>
    <property type="project" value="TreeGrafter"/>
</dbReference>
<dbReference type="Pfam" id="PF07724">
    <property type="entry name" value="AAA_2"/>
    <property type="match status" value="1"/>
</dbReference>
<dbReference type="PROSITE" id="PS00674">
    <property type="entry name" value="AAA"/>
    <property type="match status" value="1"/>
</dbReference>
<feature type="coiled-coil region" evidence="2">
    <location>
        <begin position="1"/>
        <end position="72"/>
    </location>
</feature>
<dbReference type="SMART" id="SM00382">
    <property type="entry name" value="AAA"/>
    <property type="match status" value="2"/>
</dbReference>
<feature type="domain" description="AAA+ ATPase" evidence="3">
    <location>
        <begin position="502"/>
        <end position="631"/>
    </location>
</feature>
<name>A0A975AY67_9BACT</name>
<protein>
    <submittedName>
        <fullName evidence="4">AAA family ATPase</fullName>
    </submittedName>
</protein>
<dbReference type="InterPro" id="IPR000642">
    <property type="entry name" value="Peptidase_M41"/>
</dbReference>
<accession>A0A975AY67</accession>
<dbReference type="PANTHER" id="PTHR23076">
    <property type="entry name" value="METALLOPROTEASE M41 FTSH"/>
    <property type="match status" value="1"/>
</dbReference>
<organism evidence="4 5">
    <name type="scientific">Sulfurimonas aquatica</name>
    <dbReference type="NCBI Taxonomy" id="2672570"/>
    <lineage>
        <taxon>Bacteria</taxon>
        <taxon>Pseudomonadati</taxon>
        <taxon>Campylobacterota</taxon>
        <taxon>Epsilonproteobacteria</taxon>
        <taxon>Campylobacterales</taxon>
        <taxon>Sulfurimonadaceae</taxon>
        <taxon>Sulfurimonas</taxon>
    </lineage>
</organism>
<sequence>MPNLRELAQAAVEKHEREEKENKQKALKELAQSAVEKFEDKDEEDEAEALAVAQTHNKLEFAKTLKEQLSKELFGQEQAINSVVNSMKNDITENKKAPKATYLFLGSPATGKTFLAELMSEHLPKYKIMKFDMTQYHQQNGGELYGYPAGWKGYGVGQLTGFVHRNPKAVIVLDAFEKCDNTIQSNLLGIFEGGQMRDNCGWDKVTDAACSEDLDIIYNDENANYMVDFTEAIFIITTSLGKELYLDNRFKDLIKEDYIQAESMILEAIRREVKRDSRSGGWQEAILPELVSRFSQANICLFNKLNYDAYEKIAEKGFLKYKDGFSEKYRIEFSPGENFNDFLKMQILNFAPELDARRIKDKVSTTFFNRITAYIMDSGIPVNKFTEIKVSISKTCINFLNDMVNPLIEEEKLVKELFRKNITLDLEDSISDKRGVISYKVFSCKFKQVTKIKDFSEDGLVFDIPKVSFNDIAGHYKAKERLREVINFFKEPKLLESFNIAPPKGMLLYGPPGTGKTMLAKAFAREAELPFISITGLELLDPTKTKKVFSKAKEYAPSIVFIDEIDTIGKRGGGNEREVPINKLLAEMDGFSDVKGENVFVVAATNYKENIDDAIIRPGRIEIHIEINNLDKDARQYFLDQTIENKPSTGLFDMNKLLMYTAGFTGAQLELLSKEASFYCLRNALPAITQEILIEQINAIKYGEKQTYLSLEQIFEETSVYEAGRAVASKILMPHVHIEHVSLTPRDNNEHFISNNYNDVQDNMTVKDFKDKISVSLAGRTAQIKRFGEIDGIDTGAANDLQQATRDAYKAIAHYGMDKEVGYININGVMDAQGHTISTKSTEHYHSKIDAALERWMLEGEKSIIDLVNENWETIENLSKLLLEKEIIYADELDEILAR</sequence>